<keyword evidence="4" id="KW-0779">Telomere</keyword>
<evidence type="ECO:0000256" key="3">
    <source>
        <dbReference type="ARBA" id="ARBA00022454"/>
    </source>
</evidence>
<reference evidence="7 8" key="1">
    <citation type="submission" date="2009-08" db="EMBL/GenBank/DDBJ databases">
        <title>The Genome Sequence of Spizellomyces punctatus strain DAOM BR117.</title>
        <authorList>
            <consortium name="The Broad Institute Genome Sequencing Platform"/>
            <person name="Russ C."/>
            <person name="Cuomo C."/>
            <person name="Shea T."/>
            <person name="Young S.K."/>
            <person name="Zeng Q."/>
            <person name="Koehrsen M."/>
            <person name="Haas B."/>
            <person name="Borodovsky M."/>
            <person name="Guigo R."/>
            <person name="Alvarado L."/>
            <person name="Berlin A."/>
            <person name="Bochicchio J."/>
            <person name="Borenstein D."/>
            <person name="Chapman S."/>
            <person name="Chen Z."/>
            <person name="Engels R."/>
            <person name="Freedman E."/>
            <person name="Gellesch M."/>
            <person name="Goldberg J."/>
            <person name="Griggs A."/>
            <person name="Gujja S."/>
            <person name="Heiman D."/>
            <person name="Hepburn T."/>
            <person name="Howarth C."/>
            <person name="Jen D."/>
            <person name="Larson L."/>
            <person name="Lewis B."/>
            <person name="Mehta T."/>
            <person name="Park D."/>
            <person name="Pearson M."/>
            <person name="Roberts A."/>
            <person name="Saif S."/>
            <person name="Shenoy N."/>
            <person name="Sisk P."/>
            <person name="Stolte C."/>
            <person name="Sykes S."/>
            <person name="Thomson T."/>
            <person name="Walk T."/>
            <person name="White J."/>
            <person name="Yandava C."/>
            <person name="Burger G."/>
            <person name="Gray M.W."/>
            <person name="Holland P.W.H."/>
            <person name="King N."/>
            <person name="Lang F.B.F."/>
            <person name="Roger A.J."/>
            <person name="Ruiz-Trillo I."/>
            <person name="Lander E."/>
            <person name="Nusbaum C."/>
        </authorList>
    </citation>
    <scope>NUCLEOTIDE SEQUENCE [LARGE SCALE GENOMIC DNA]</scope>
    <source>
        <strain evidence="7 8">DAOM BR117</strain>
    </source>
</reference>
<dbReference type="GO" id="GO:0005697">
    <property type="term" value="C:telomerase holoenzyme complex"/>
    <property type="evidence" value="ECO:0007669"/>
    <property type="project" value="InterPro"/>
</dbReference>
<comment type="subcellular location">
    <subcellularLocation>
        <location evidence="2">Chromosome</location>
        <location evidence="2">Telomere</location>
    </subcellularLocation>
    <subcellularLocation>
        <location evidence="1">Nucleus</location>
    </subcellularLocation>
</comment>
<evidence type="ECO:0000256" key="4">
    <source>
        <dbReference type="ARBA" id="ARBA00022895"/>
    </source>
</evidence>
<evidence type="ECO:0000259" key="6">
    <source>
        <dbReference type="Pfam" id="PF10341"/>
    </source>
</evidence>
<organism evidence="7 8">
    <name type="scientific">Spizellomyces punctatus (strain DAOM BR117)</name>
    <dbReference type="NCBI Taxonomy" id="645134"/>
    <lineage>
        <taxon>Eukaryota</taxon>
        <taxon>Fungi</taxon>
        <taxon>Fungi incertae sedis</taxon>
        <taxon>Chytridiomycota</taxon>
        <taxon>Chytridiomycota incertae sedis</taxon>
        <taxon>Chytridiomycetes</taxon>
        <taxon>Spizellomycetales</taxon>
        <taxon>Spizellomycetaceae</taxon>
        <taxon>Spizellomyces</taxon>
    </lineage>
</organism>
<dbReference type="InterPro" id="IPR019437">
    <property type="entry name" value="TPP1/Est3"/>
</dbReference>
<dbReference type="OrthoDB" id="2112546at2759"/>
<feature type="domain" description="Shelterin complex subunit TPP1/Est3" evidence="6">
    <location>
        <begin position="39"/>
        <end position="190"/>
    </location>
</feature>
<dbReference type="AlphaFoldDB" id="A0A0L0HQV4"/>
<dbReference type="Pfam" id="PF10341">
    <property type="entry name" value="TPP1"/>
    <property type="match status" value="1"/>
</dbReference>
<dbReference type="VEuPathDB" id="FungiDB:SPPG_08916"/>
<dbReference type="Proteomes" id="UP000053201">
    <property type="component" value="Unassembled WGS sequence"/>
</dbReference>
<protein>
    <recommendedName>
        <fullName evidence="6">Shelterin complex subunit TPP1/Est3 domain-containing protein</fullName>
    </recommendedName>
</protein>
<accession>A0A0L0HQV4</accession>
<dbReference type="GO" id="GO:0000781">
    <property type="term" value="C:chromosome, telomeric region"/>
    <property type="evidence" value="ECO:0007669"/>
    <property type="project" value="UniProtKB-SubCell"/>
</dbReference>
<name>A0A0L0HQV4_SPIPD</name>
<dbReference type="GeneID" id="27692041"/>
<evidence type="ECO:0000256" key="5">
    <source>
        <dbReference type="ARBA" id="ARBA00023242"/>
    </source>
</evidence>
<keyword evidence="8" id="KW-1185">Reference proteome</keyword>
<keyword evidence="5" id="KW-0539">Nucleus</keyword>
<dbReference type="InParanoid" id="A0A0L0HQV4"/>
<dbReference type="GO" id="GO:0042162">
    <property type="term" value="F:telomeric DNA binding"/>
    <property type="evidence" value="ECO:0007669"/>
    <property type="project" value="InterPro"/>
</dbReference>
<evidence type="ECO:0000313" key="7">
    <source>
        <dbReference type="EMBL" id="KND03761.1"/>
    </source>
</evidence>
<dbReference type="GO" id="GO:0007004">
    <property type="term" value="P:telomere maintenance via telomerase"/>
    <property type="evidence" value="ECO:0007669"/>
    <property type="project" value="InterPro"/>
</dbReference>
<evidence type="ECO:0000313" key="8">
    <source>
        <dbReference type="Proteomes" id="UP000053201"/>
    </source>
</evidence>
<dbReference type="RefSeq" id="XP_016611800.1">
    <property type="nucleotide sequence ID" value="XM_016757065.1"/>
</dbReference>
<keyword evidence="3" id="KW-0158">Chromosome</keyword>
<evidence type="ECO:0000256" key="1">
    <source>
        <dbReference type="ARBA" id="ARBA00004123"/>
    </source>
</evidence>
<proteinExistence type="predicted"/>
<sequence>MQDVQRNVHVRSPRWTTRVSHRATLSKRLLSNSVGMKILSKWLLAYVSTQIDATPTTPSVAPVLSETAETDVNSAVAWSTLHPKKRVQVRKITSHSPGTNIPLTMELSDGQYYIDSMLTKECLERYDLARAELDTHLPPITSLRGAIIIVQSARLRLLKPHRCRQLFSVGLAIDDFTFIGNHGTEPVDQTYPVAEAQKVMASISHLMYRIGVFNGRRSMRPSTANVQHSVPAREFDPSVDLTFLGQMELDIMLDDD</sequence>
<gene>
    <name evidence="7" type="ORF">SPPG_08916</name>
</gene>
<evidence type="ECO:0000256" key="2">
    <source>
        <dbReference type="ARBA" id="ARBA00004574"/>
    </source>
</evidence>
<dbReference type="EMBL" id="KQ257451">
    <property type="protein sequence ID" value="KND03761.1"/>
    <property type="molecule type" value="Genomic_DNA"/>
</dbReference>